<feature type="region of interest" description="Disordered" evidence="5">
    <location>
        <begin position="40"/>
        <end position="67"/>
    </location>
</feature>
<dbReference type="EMBL" id="VJMH01006003">
    <property type="protein sequence ID" value="KAF0691927.1"/>
    <property type="molecule type" value="Genomic_DNA"/>
</dbReference>
<evidence type="ECO:0000313" key="7">
    <source>
        <dbReference type="EMBL" id="VFT93685.1"/>
    </source>
</evidence>
<dbReference type="OrthoDB" id="128536at2759"/>
<evidence type="ECO:0000256" key="5">
    <source>
        <dbReference type="SAM" id="MobiDB-lite"/>
    </source>
</evidence>
<evidence type="ECO:0000256" key="2">
    <source>
        <dbReference type="ARBA" id="ARBA00022723"/>
    </source>
</evidence>
<keyword evidence="8" id="KW-1185">Reference proteome</keyword>
<gene>
    <name evidence="7" type="primary">Aste57867_16923</name>
    <name evidence="6" type="ORF">As57867_016865</name>
    <name evidence="7" type="ORF">ASTE57867_16923</name>
</gene>
<accession>A0A485L9Q9</accession>
<organism evidence="7 8">
    <name type="scientific">Aphanomyces stellatus</name>
    <dbReference type="NCBI Taxonomy" id="120398"/>
    <lineage>
        <taxon>Eukaryota</taxon>
        <taxon>Sar</taxon>
        <taxon>Stramenopiles</taxon>
        <taxon>Oomycota</taxon>
        <taxon>Saprolegniomycetes</taxon>
        <taxon>Saprolegniales</taxon>
        <taxon>Verrucalvaceae</taxon>
        <taxon>Aphanomyces</taxon>
    </lineage>
</organism>
<sequence>MEAKLAADLEQCVSDKALQRRLLFHWHTAHAMLLRLPAAPSPDDVPGEEAPPAACTNEDPTPKTELSPSRLSAMTLSHAHATAFIRLVRAMQASKDKPMSRPLPHTVLEHFCDACFGLLLPGRSATVRVVHQKHNSSVNKKLARQHSASKRKAKLLHKAVAPCVRVRNAVVTTCMRCQHHRMTPGAPVKKRRSVPKANQVESAPPPPPVKRPASSLFGPPPSPPTPPRKLLDGPAKKKKKVKPATKPPSALDSFLKSLQ</sequence>
<dbReference type="GO" id="GO:0008033">
    <property type="term" value="P:tRNA processing"/>
    <property type="evidence" value="ECO:0007669"/>
    <property type="project" value="UniProtKB-KW"/>
</dbReference>
<reference evidence="7 8" key="1">
    <citation type="submission" date="2019-03" db="EMBL/GenBank/DDBJ databases">
        <authorList>
            <person name="Gaulin E."/>
            <person name="Dumas B."/>
        </authorList>
    </citation>
    <scope>NUCLEOTIDE SEQUENCE [LARGE SCALE GENOMIC DNA]</scope>
    <source>
        <strain evidence="7">CBS 568.67</strain>
    </source>
</reference>
<keyword evidence="1" id="KW-0819">tRNA processing</keyword>
<dbReference type="GO" id="GO:0005655">
    <property type="term" value="C:nucleolar ribonuclease P complex"/>
    <property type="evidence" value="ECO:0007669"/>
    <property type="project" value="TreeGrafter"/>
</dbReference>
<dbReference type="Proteomes" id="UP000332933">
    <property type="component" value="Unassembled WGS sequence"/>
</dbReference>
<name>A0A485L9Q9_9STRA</name>
<feature type="compositionally biased region" description="Pro residues" evidence="5">
    <location>
        <begin position="218"/>
        <end position="227"/>
    </location>
</feature>
<evidence type="ECO:0000313" key="6">
    <source>
        <dbReference type="EMBL" id="KAF0691927.1"/>
    </source>
</evidence>
<protein>
    <submittedName>
        <fullName evidence="7">Aste57867_16923 protein</fullName>
    </submittedName>
</protein>
<dbReference type="InterPro" id="IPR007175">
    <property type="entry name" value="Rpr2/Snm1/Rpp21"/>
</dbReference>
<dbReference type="Pfam" id="PF04032">
    <property type="entry name" value="Rpr2"/>
    <property type="match status" value="1"/>
</dbReference>
<dbReference type="PANTHER" id="PTHR14742:SF0">
    <property type="entry name" value="RIBONUCLEASE P PROTEIN SUBUNIT P21"/>
    <property type="match status" value="1"/>
</dbReference>
<evidence type="ECO:0000256" key="3">
    <source>
        <dbReference type="ARBA" id="ARBA00022833"/>
    </source>
</evidence>
<dbReference type="GO" id="GO:0046872">
    <property type="term" value="F:metal ion binding"/>
    <property type="evidence" value="ECO:0007669"/>
    <property type="project" value="UniProtKB-KW"/>
</dbReference>
<feature type="compositionally biased region" description="Basic residues" evidence="5">
    <location>
        <begin position="181"/>
        <end position="194"/>
    </location>
</feature>
<comment type="similarity">
    <text evidence="4">Belongs to the eukaryotic/archaeal RNase P protein component 4 family.</text>
</comment>
<dbReference type="PANTHER" id="PTHR14742">
    <property type="entry name" value="RIBONUCLEASE P SUBUNIT P21"/>
    <property type="match status" value="1"/>
</dbReference>
<reference evidence="6" key="2">
    <citation type="submission" date="2019-06" db="EMBL/GenBank/DDBJ databases">
        <title>Genomics analysis of Aphanomyces spp. identifies a new class of oomycete effector associated with host adaptation.</title>
        <authorList>
            <person name="Gaulin E."/>
        </authorList>
    </citation>
    <scope>NUCLEOTIDE SEQUENCE</scope>
    <source>
        <strain evidence="6">CBS 578.67</strain>
    </source>
</reference>
<feature type="region of interest" description="Disordered" evidence="5">
    <location>
        <begin position="181"/>
        <end position="259"/>
    </location>
</feature>
<keyword evidence="2" id="KW-0479">Metal-binding</keyword>
<dbReference type="EMBL" id="CAADRA010006024">
    <property type="protein sequence ID" value="VFT93685.1"/>
    <property type="molecule type" value="Genomic_DNA"/>
</dbReference>
<evidence type="ECO:0000313" key="8">
    <source>
        <dbReference type="Proteomes" id="UP000332933"/>
    </source>
</evidence>
<evidence type="ECO:0000256" key="1">
    <source>
        <dbReference type="ARBA" id="ARBA00022694"/>
    </source>
</evidence>
<evidence type="ECO:0000256" key="4">
    <source>
        <dbReference type="ARBA" id="ARBA00038402"/>
    </source>
</evidence>
<keyword evidence="3" id="KW-0862">Zinc</keyword>
<dbReference type="AlphaFoldDB" id="A0A485L9Q9"/>
<proteinExistence type="inferred from homology"/>